<keyword evidence="1" id="KW-0812">Transmembrane</keyword>
<feature type="transmembrane region" description="Helical" evidence="1">
    <location>
        <begin position="9"/>
        <end position="27"/>
    </location>
</feature>
<dbReference type="InterPro" id="IPR046235">
    <property type="entry name" value="DUF6268"/>
</dbReference>
<accession>A0A1M5C173</accession>
<proteinExistence type="predicted"/>
<evidence type="ECO:0000259" key="2">
    <source>
        <dbReference type="Pfam" id="PF19783"/>
    </source>
</evidence>
<feature type="domain" description="DUF6268" evidence="2">
    <location>
        <begin position="50"/>
        <end position="302"/>
    </location>
</feature>
<evidence type="ECO:0000313" key="4">
    <source>
        <dbReference type="Proteomes" id="UP000183945"/>
    </source>
</evidence>
<dbReference type="Pfam" id="PF19783">
    <property type="entry name" value="DUF6268"/>
    <property type="match status" value="1"/>
</dbReference>
<protein>
    <recommendedName>
        <fullName evidence="2">DUF6268 domain-containing protein</fullName>
    </recommendedName>
</protein>
<dbReference type="EMBL" id="FQVT01000001">
    <property type="protein sequence ID" value="SHF48451.1"/>
    <property type="molecule type" value="Genomic_DNA"/>
</dbReference>
<keyword evidence="1" id="KW-0472">Membrane</keyword>
<dbReference type="AlphaFoldDB" id="A0A1M5C173"/>
<keyword evidence="1" id="KW-1133">Transmembrane helix</keyword>
<reference evidence="4" key="1">
    <citation type="submission" date="2016-11" db="EMBL/GenBank/DDBJ databases">
        <authorList>
            <person name="Varghese N."/>
            <person name="Submissions S."/>
        </authorList>
    </citation>
    <scope>NUCLEOTIDE SEQUENCE [LARGE SCALE GENOMIC DNA]</scope>
    <source>
        <strain evidence="4">DSM 24579</strain>
    </source>
</reference>
<keyword evidence="4" id="KW-1185">Reference proteome</keyword>
<evidence type="ECO:0000256" key="1">
    <source>
        <dbReference type="SAM" id="Phobius"/>
    </source>
</evidence>
<dbReference type="RefSeq" id="WP_083572013.1">
    <property type="nucleotide sequence ID" value="NZ_FQVT01000001.1"/>
</dbReference>
<gene>
    <name evidence="3" type="ORF">SAMN05444483_101287</name>
</gene>
<dbReference type="STRING" id="1073325.SAMN05444483_101287"/>
<evidence type="ECO:0000313" key="3">
    <source>
        <dbReference type="EMBL" id="SHF48451.1"/>
    </source>
</evidence>
<sequence length="309" mass="36266">MKIKRQDYNCLKAIISLVFIVFMIIPVKSQSTDLARLEYTYFPQSNSDNSFRRFRTFANFPIVLNGKGAYLIPGLEYRNVSFKYRNNELFSTEHLDRFQSFTGKIGYTFKMNKHWRFGIETGLKIASNFSNKKTVNDDYIYTGAVYFMKSKEEEVNAKPWRLIFGLSYSTTRGYPFPLPVINYYKRFEPNWAYALGIPKTNLKYFIKDKHELQAFVTLDGFFANIQNNFNPYLRSRPNSNKLAENVSMTVLLSGLGYQYNFTEHISFYLYAGYTVINDIRLRDGDHEDLYTIDDNNTFYARSGLKFSIL</sequence>
<organism evidence="3 4">
    <name type="scientific">Salegentibacter echinorum</name>
    <dbReference type="NCBI Taxonomy" id="1073325"/>
    <lineage>
        <taxon>Bacteria</taxon>
        <taxon>Pseudomonadati</taxon>
        <taxon>Bacteroidota</taxon>
        <taxon>Flavobacteriia</taxon>
        <taxon>Flavobacteriales</taxon>
        <taxon>Flavobacteriaceae</taxon>
        <taxon>Salegentibacter</taxon>
    </lineage>
</organism>
<name>A0A1M5C173_SALEC</name>
<dbReference type="Proteomes" id="UP000183945">
    <property type="component" value="Unassembled WGS sequence"/>
</dbReference>